<dbReference type="GO" id="GO:0005829">
    <property type="term" value="C:cytosol"/>
    <property type="evidence" value="ECO:0007669"/>
    <property type="project" value="TreeGrafter"/>
</dbReference>
<dbReference type="PANTHER" id="PTHR35176">
    <property type="entry name" value="HEME OXYGENASE HI_0854-RELATED"/>
    <property type="match status" value="1"/>
</dbReference>
<dbReference type="SUPFAM" id="SSF50475">
    <property type="entry name" value="FMN-binding split barrel"/>
    <property type="match status" value="1"/>
</dbReference>
<sequence length="150" mass="15987">MSSRTPGEQDPSVHAIMLGMLPIENLAESKYLSLTTFRKDGTPVATPVWLAREGDHLYVMTEAGSGKVKRIGSNPVVELAPCDMRGSIKGARVFGTAIVQDAVGTAATVKKIRKRYGLMFKLIGVLDKFPGRTSGDRVGIEITVGPNSAG</sequence>
<organism evidence="3">
    <name type="scientific">freshwater metagenome</name>
    <dbReference type="NCBI Taxonomy" id="449393"/>
    <lineage>
        <taxon>unclassified sequences</taxon>
        <taxon>metagenomes</taxon>
        <taxon>ecological metagenomes</taxon>
    </lineage>
</organism>
<dbReference type="EMBL" id="CAEZWW010000064">
    <property type="protein sequence ID" value="CAB4672002.1"/>
    <property type="molecule type" value="Genomic_DNA"/>
</dbReference>
<evidence type="ECO:0000313" key="3">
    <source>
        <dbReference type="EMBL" id="CAB4672002.1"/>
    </source>
</evidence>
<dbReference type="InterPro" id="IPR011576">
    <property type="entry name" value="Pyridox_Oxase_N"/>
</dbReference>
<reference evidence="3" key="1">
    <citation type="submission" date="2020-05" db="EMBL/GenBank/DDBJ databases">
        <authorList>
            <person name="Chiriac C."/>
            <person name="Salcher M."/>
            <person name="Ghai R."/>
            <person name="Kavagutti S V."/>
        </authorList>
    </citation>
    <scope>NUCLEOTIDE SEQUENCE</scope>
</reference>
<dbReference type="NCBIfam" id="TIGR03666">
    <property type="entry name" value="Rv2061_F420"/>
    <property type="match status" value="1"/>
</dbReference>
<dbReference type="Pfam" id="PF01243">
    <property type="entry name" value="PNPOx_N"/>
    <property type="match status" value="1"/>
</dbReference>
<dbReference type="AlphaFoldDB" id="A0A6J6MDT4"/>
<dbReference type="InterPro" id="IPR052019">
    <property type="entry name" value="F420H2_bilvrd_red/Heme_oxyg"/>
</dbReference>
<proteinExistence type="predicted"/>
<accession>A0A6J6MDT4</accession>
<feature type="domain" description="Pyridoxamine 5'-phosphate oxidase N-terminal" evidence="2">
    <location>
        <begin position="26"/>
        <end position="144"/>
    </location>
</feature>
<evidence type="ECO:0000259" key="2">
    <source>
        <dbReference type="Pfam" id="PF01243"/>
    </source>
</evidence>
<dbReference type="GO" id="GO:0016627">
    <property type="term" value="F:oxidoreductase activity, acting on the CH-CH group of donors"/>
    <property type="evidence" value="ECO:0007669"/>
    <property type="project" value="TreeGrafter"/>
</dbReference>
<dbReference type="GO" id="GO:0070967">
    <property type="term" value="F:coenzyme F420 binding"/>
    <property type="evidence" value="ECO:0007669"/>
    <property type="project" value="TreeGrafter"/>
</dbReference>
<dbReference type="PANTHER" id="PTHR35176:SF11">
    <property type="entry name" value="PYRIDOXAMINE 5'-PHOSPHATE OXIDASE FAMILY PROTEIN"/>
    <property type="match status" value="1"/>
</dbReference>
<dbReference type="InterPro" id="IPR012349">
    <property type="entry name" value="Split_barrel_FMN-bd"/>
</dbReference>
<name>A0A6J6MDT4_9ZZZZ</name>
<gene>
    <name evidence="3" type="ORF">UFOPK2310_00666</name>
</gene>
<dbReference type="Gene3D" id="2.30.110.10">
    <property type="entry name" value="Electron Transport, Fmn-binding Protein, Chain A"/>
    <property type="match status" value="1"/>
</dbReference>
<protein>
    <submittedName>
        <fullName evidence="3">Unannotated protein</fullName>
    </submittedName>
</protein>
<evidence type="ECO:0000256" key="1">
    <source>
        <dbReference type="ARBA" id="ARBA00023002"/>
    </source>
</evidence>
<dbReference type="InterPro" id="IPR019965">
    <property type="entry name" value="PPOX_F420-dep_Rv2061_put"/>
</dbReference>
<keyword evidence="1" id="KW-0560">Oxidoreductase</keyword>